<accession>A0AB38TZT8</accession>
<protein>
    <submittedName>
        <fullName evidence="2">Uncharacterized protein</fullName>
    </submittedName>
</protein>
<evidence type="ECO:0000256" key="1">
    <source>
        <dbReference type="SAM" id="Phobius"/>
    </source>
</evidence>
<keyword evidence="1" id="KW-0472">Membrane</keyword>
<reference evidence="2" key="1">
    <citation type="submission" date="2022-09" db="EMBL/GenBank/DDBJ databases">
        <title>Genomic of Burkholderia gladioli.</title>
        <authorList>
            <person name="Wu H."/>
        </authorList>
    </citation>
    <scope>NUCLEOTIDE SEQUENCE</scope>
    <source>
        <strain evidence="2">ZN-S4</strain>
    </source>
</reference>
<gene>
    <name evidence="2" type="ORF">NYZ96_33095</name>
</gene>
<evidence type="ECO:0000313" key="3">
    <source>
        <dbReference type="Proteomes" id="UP001059745"/>
    </source>
</evidence>
<name>A0AB38TZT8_BURGA</name>
<dbReference type="EMBL" id="CP104215">
    <property type="protein sequence ID" value="UWX73237.1"/>
    <property type="molecule type" value="Genomic_DNA"/>
</dbReference>
<organism evidence="2 3">
    <name type="scientific">Burkholderia gladioli</name>
    <name type="common">Pseudomonas marginata</name>
    <name type="synonym">Phytomonas marginata</name>
    <dbReference type="NCBI Taxonomy" id="28095"/>
    <lineage>
        <taxon>Bacteria</taxon>
        <taxon>Pseudomonadati</taxon>
        <taxon>Pseudomonadota</taxon>
        <taxon>Betaproteobacteria</taxon>
        <taxon>Burkholderiales</taxon>
        <taxon>Burkholderiaceae</taxon>
        <taxon>Burkholderia</taxon>
    </lineage>
</organism>
<dbReference type="AlphaFoldDB" id="A0AB38TZT8"/>
<evidence type="ECO:0000313" key="2">
    <source>
        <dbReference type="EMBL" id="UWX73237.1"/>
    </source>
</evidence>
<dbReference type="RefSeq" id="WP_124083710.1">
    <property type="nucleotide sequence ID" value="NZ_CADEVX010000002.1"/>
</dbReference>
<keyword evidence="1" id="KW-0812">Transmembrane</keyword>
<dbReference type="Proteomes" id="UP001059745">
    <property type="component" value="Chromosome 2"/>
</dbReference>
<proteinExistence type="predicted"/>
<sequence>MDMLTRVIARITPVWRLVWSFVIIILTNFSLVANGSIKRESSGAGCGNLATIKENQKSPIVHSSDL</sequence>
<keyword evidence="1" id="KW-1133">Transmembrane helix</keyword>
<feature type="transmembrane region" description="Helical" evidence="1">
    <location>
        <begin position="14"/>
        <end position="33"/>
    </location>
</feature>